<organism evidence="1 2">
    <name type="scientific">Candidatus Synechococcus calcipolaris G9</name>
    <dbReference type="NCBI Taxonomy" id="1497997"/>
    <lineage>
        <taxon>Bacteria</taxon>
        <taxon>Bacillati</taxon>
        <taxon>Cyanobacteriota</taxon>
        <taxon>Cyanophyceae</taxon>
        <taxon>Synechococcales</taxon>
        <taxon>Synechococcaceae</taxon>
        <taxon>Synechococcus</taxon>
    </lineage>
</organism>
<dbReference type="PANTHER" id="PTHR34235">
    <property type="entry name" value="SLR1203 PROTEIN-RELATED"/>
    <property type="match status" value="1"/>
</dbReference>
<comment type="caution">
    <text evidence="1">The sequence shown here is derived from an EMBL/GenBank/DDBJ whole genome shotgun (WGS) entry which is preliminary data.</text>
</comment>
<reference evidence="1" key="1">
    <citation type="journal article" date="2022" name="Genome Biol. Evol.">
        <title>A New Gene Family Diagnostic for Intracellular Biomineralization of Amorphous Ca Carbonates by Cyanobacteria.</title>
        <authorList>
            <person name="Benzerara K."/>
            <person name="Duprat E."/>
            <person name="Bitard-Feildel T."/>
            <person name="Caumes G."/>
            <person name="Cassier-Chauvat C."/>
            <person name="Chauvat F."/>
            <person name="Dezi M."/>
            <person name="Diop S.I."/>
            <person name="Gaschignard G."/>
            <person name="Gorgen S."/>
            <person name="Gugger M."/>
            <person name="Lopez-Garcia P."/>
            <person name="Millet M."/>
            <person name="Skouri-Panet F."/>
            <person name="Moreira D."/>
            <person name="Callebaut I."/>
        </authorList>
    </citation>
    <scope>NUCLEOTIDE SEQUENCE</scope>
    <source>
        <strain evidence="1">G9</strain>
    </source>
</reference>
<proteinExistence type="predicted"/>
<dbReference type="Pfam" id="PF01724">
    <property type="entry name" value="DUF29"/>
    <property type="match status" value="1"/>
</dbReference>
<name>A0ABT6EWE9_9SYNE</name>
<reference evidence="1" key="2">
    <citation type="submission" date="2022-01" db="EMBL/GenBank/DDBJ databases">
        <authorList>
            <person name="Zivanovic Y."/>
            <person name="Moreira D."/>
            <person name="Lopez-Garcia P."/>
        </authorList>
    </citation>
    <scope>NUCLEOTIDE SEQUENCE</scope>
    <source>
        <strain evidence="1">G9</strain>
    </source>
</reference>
<dbReference type="EMBL" id="JAKKUT010000002">
    <property type="protein sequence ID" value="MDG2990107.1"/>
    <property type="molecule type" value="Genomic_DNA"/>
</dbReference>
<evidence type="ECO:0000313" key="1">
    <source>
        <dbReference type="EMBL" id="MDG2990107.1"/>
    </source>
</evidence>
<sequence length="152" mass="18442">MAIITDLAQLYETDTMEWLEATINLLKNRQFEILDLENLIEELEDLGNEKHHRVESLLEQIIRHLLLIEFWDMERDHNINHWRSEVIGFRTQLRRRLTANLRNHLKQHIDSIYQDAFKYVKAKTGFNIEFPENCPYTLDQLFDTDWFPEIFP</sequence>
<dbReference type="RefSeq" id="WP_277866025.1">
    <property type="nucleotide sequence ID" value="NZ_JAKKUT010000002.1"/>
</dbReference>
<evidence type="ECO:0000313" key="2">
    <source>
        <dbReference type="Proteomes" id="UP001154265"/>
    </source>
</evidence>
<dbReference type="Gene3D" id="1.20.1220.20">
    <property type="entry name" value="Uncharcterised protein PF01724"/>
    <property type="match status" value="1"/>
</dbReference>
<accession>A0ABT6EWE9</accession>
<dbReference type="PANTHER" id="PTHR34235:SF3">
    <property type="entry name" value="SLR1203 PROTEIN"/>
    <property type="match status" value="1"/>
</dbReference>
<protein>
    <submittedName>
        <fullName evidence="1">DUF29 domain-containing protein</fullName>
    </submittedName>
</protein>
<gene>
    <name evidence="1" type="ORF">L3556_04035</name>
</gene>
<keyword evidence="2" id="KW-1185">Reference proteome</keyword>
<dbReference type="InterPro" id="IPR002636">
    <property type="entry name" value="DUF29"/>
</dbReference>
<dbReference type="Proteomes" id="UP001154265">
    <property type="component" value="Unassembled WGS sequence"/>
</dbReference>